<keyword evidence="5" id="KW-0472">Membrane</keyword>
<keyword evidence="6" id="KW-1185">Reference proteome</keyword>
<dbReference type="Pfam" id="PF00106">
    <property type="entry name" value="adh_short"/>
    <property type="match status" value="1"/>
</dbReference>
<dbReference type="PANTHER" id="PTHR44889:SF1">
    <property type="entry name" value="INACTIVE HYDROXYSTEROID DEHYDROGENASE-LIKE PROTEIN 1"/>
    <property type="match status" value="1"/>
</dbReference>
<proteinExistence type="inferred from homology"/>
<accession>A0A1S3DH79</accession>
<keyword evidence="3" id="KW-0496">Mitochondrion</keyword>
<keyword evidence="2" id="KW-0521">NADP</keyword>
<dbReference type="GeneID" id="103524613"/>
<organism evidence="6 7">
    <name type="scientific">Diaphorina citri</name>
    <name type="common">Asian citrus psyllid</name>
    <dbReference type="NCBI Taxonomy" id="121845"/>
    <lineage>
        <taxon>Eukaryota</taxon>
        <taxon>Metazoa</taxon>
        <taxon>Ecdysozoa</taxon>
        <taxon>Arthropoda</taxon>
        <taxon>Hexapoda</taxon>
        <taxon>Insecta</taxon>
        <taxon>Pterygota</taxon>
        <taxon>Neoptera</taxon>
        <taxon>Paraneoptera</taxon>
        <taxon>Hemiptera</taxon>
        <taxon>Sternorrhyncha</taxon>
        <taxon>Psylloidea</taxon>
        <taxon>Psyllidae</taxon>
        <taxon>Diaphorininae</taxon>
        <taxon>Diaphorina</taxon>
    </lineage>
</organism>
<dbReference type="PANTHER" id="PTHR44889">
    <property type="entry name" value="INACTIVE HYDROXYSTEROID DEHYDROGENASE-LIKE PROTEIN 1"/>
    <property type="match status" value="1"/>
</dbReference>
<protein>
    <submittedName>
        <fullName evidence="7 8">Inactive hydroxysteroid dehydrogenase-like protein 1</fullName>
    </submittedName>
</protein>
<feature type="transmembrane region" description="Helical" evidence="5">
    <location>
        <begin position="25"/>
        <end position="52"/>
    </location>
</feature>
<dbReference type="KEGG" id="dci:103524613"/>
<comment type="subcellular location">
    <subcellularLocation>
        <location evidence="1">Mitochondrion</location>
    </subcellularLocation>
</comment>
<comment type="similarity">
    <text evidence="4">Belongs to the short-chain dehydrogenases/reductases (SDR) family. 17-beta-HSD 3 subfamily.</text>
</comment>
<dbReference type="RefSeq" id="XP_008481830.1">
    <property type="nucleotide sequence ID" value="XM_008483608.3"/>
</dbReference>
<reference evidence="7 8" key="1">
    <citation type="submission" date="2025-04" db="UniProtKB">
        <authorList>
            <consortium name="RefSeq"/>
        </authorList>
    </citation>
    <scope>IDENTIFICATION</scope>
</reference>
<dbReference type="AlphaFoldDB" id="A0A1S3DH79"/>
<gene>
    <name evidence="7" type="primary">LOC103518531</name>
    <name evidence="8" type="synonym">LOC103524613</name>
</gene>
<evidence type="ECO:0000313" key="8">
    <source>
        <dbReference type="RefSeq" id="XP_008487863.1"/>
    </source>
</evidence>
<dbReference type="GO" id="GO:0005739">
    <property type="term" value="C:mitochondrion"/>
    <property type="evidence" value="ECO:0007669"/>
    <property type="project" value="UniProtKB-SubCell"/>
</dbReference>
<dbReference type="InterPro" id="IPR002347">
    <property type="entry name" value="SDR_fam"/>
</dbReference>
<dbReference type="SUPFAM" id="SSF51735">
    <property type="entry name" value="NAD(P)-binding Rossmann-fold domains"/>
    <property type="match status" value="1"/>
</dbReference>
<evidence type="ECO:0000313" key="6">
    <source>
        <dbReference type="Proteomes" id="UP000079169"/>
    </source>
</evidence>
<dbReference type="Gene3D" id="3.40.50.720">
    <property type="entry name" value="NAD(P)-binding Rossmann-like Domain"/>
    <property type="match status" value="1"/>
</dbReference>
<keyword evidence="5" id="KW-1133">Transmembrane helix</keyword>
<dbReference type="STRING" id="121845.A0A1S3DH79"/>
<evidence type="ECO:0000256" key="2">
    <source>
        <dbReference type="ARBA" id="ARBA00022857"/>
    </source>
</evidence>
<dbReference type="InterPro" id="IPR052149">
    <property type="entry name" value="17-beta-HSD3-like"/>
</dbReference>
<keyword evidence="5" id="KW-0812">Transmembrane</keyword>
<dbReference type="Proteomes" id="UP000079169">
    <property type="component" value="Unplaced"/>
</dbReference>
<evidence type="ECO:0000256" key="5">
    <source>
        <dbReference type="SAM" id="Phobius"/>
    </source>
</evidence>
<dbReference type="RefSeq" id="XP_008487863.1">
    <property type="nucleotide sequence ID" value="XM_008489641.3"/>
</dbReference>
<evidence type="ECO:0000256" key="1">
    <source>
        <dbReference type="ARBA" id="ARBA00004173"/>
    </source>
</evidence>
<dbReference type="PaxDb" id="121845-A0A1S3DH79"/>
<dbReference type="InterPro" id="IPR036291">
    <property type="entry name" value="NAD(P)-bd_dom_sf"/>
</dbReference>
<evidence type="ECO:0000256" key="4">
    <source>
        <dbReference type="ARBA" id="ARBA00038261"/>
    </source>
</evidence>
<evidence type="ECO:0000256" key="3">
    <source>
        <dbReference type="ARBA" id="ARBA00023128"/>
    </source>
</evidence>
<dbReference type="GeneID" id="103518531"/>
<name>A0A1S3DH79_DIACI</name>
<evidence type="ECO:0000313" key="7">
    <source>
        <dbReference type="RefSeq" id="XP_008481830.1"/>
    </source>
</evidence>
<sequence length="319" mass="36434">MPNTFSKQLICTLIRYEQPLALLGLWYLSSTLFCLAMSTLCGLRSYFLALVFPSDNYRRYGRWAVVMIEQNTLSYHYAEELAKKHMDIKLIGSTGDNDALKKFAEYLQDTYGIEAEVLTSDLDKNSRNMLDCIRDKIEKLESIGILVNQLPRRPIPSPHVQTSDCELTEQISAMVLTAHLSKIVISKMAAQHSGAVINISDPSGDYPHPYLAAHSASCAYMDYFARSLNWELACDNIRVQSLVPYDSITTDEERCTWGSIRPSLVARHAVNSLSKARSRGYWLYELKGFLAKCIPLYFRQYWTYKMNKPDCGCRLMLKE</sequence>
<dbReference type="KEGG" id="dci:103518531"/>